<feature type="domain" description="HTH marR-type" evidence="2">
    <location>
        <begin position="80"/>
        <end position="220"/>
    </location>
</feature>
<reference evidence="3" key="2">
    <citation type="submission" date="2020-09" db="EMBL/GenBank/DDBJ databases">
        <authorList>
            <person name="Sun Q."/>
            <person name="Sedlacek I."/>
        </authorList>
    </citation>
    <scope>NUCLEOTIDE SEQUENCE</scope>
    <source>
        <strain evidence="3">CCM 7897</strain>
    </source>
</reference>
<feature type="compositionally biased region" description="Basic and acidic residues" evidence="1">
    <location>
        <begin position="17"/>
        <end position="28"/>
    </location>
</feature>
<dbReference type="SMART" id="SM00347">
    <property type="entry name" value="HTH_MARR"/>
    <property type="match status" value="1"/>
</dbReference>
<evidence type="ECO:0000259" key="2">
    <source>
        <dbReference type="PROSITE" id="PS50995"/>
    </source>
</evidence>
<dbReference type="Gene3D" id="1.10.10.10">
    <property type="entry name" value="Winged helix-like DNA-binding domain superfamily/Winged helix DNA-binding domain"/>
    <property type="match status" value="1"/>
</dbReference>
<evidence type="ECO:0000256" key="1">
    <source>
        <dbReference type="SAM" id="MobiDB-lite"/>
    </source>
</evidence>
<dbReference type="GO" id="GO:0003700">
    <property type="term" value="F:DNA-binding transcription factor activity"/>
    <property type="evidence" value="ECO:0007669"/>
    <property type="project" value="InterPro"/>
</dbReference>
<dbReference type="Proteomes" id="UP000606044">
    <property type="component" value="Unassembled WGS sequence"/>
</dbReference>
<dbReference type="Pfam" id="PF12802">
    <property type="entry name" value="MarR_2"/>
    <property type="match status" value="1"/>
</dbReference>
<name>A0A917C241_9HYPH</name>
<dbReference type="InterPro" id="IPR036390">
    <property type="entry name" value="WH_DNA-bd_sf"/>
</dbReference>
<dbReference type="AlphaFoldDB" id="A0A917C241"/>
<gene>
    <name evidence="3" type="ORF">GCM10007301_26130</name>
</gene>
<dbReference type="SUPFAM" id="SSF46785">
    <property type="entry name" value="Winged helix' DNA-binding domain"/>
    <property type="match status" value="1"/>
</dbReference>
<comment type="caution">
    <text evidence="3">The sequence shown here is derived from an EMBL/GenBank/DDBJ whole genome shotgun (WGS) entry which is preliminary data.</text>
</comment>
<dbReference type="InterPro" id="IPR000835">
    <property type="entry name" value="HTH_MarR-typ"/>
</dbReference>
<dbReference type="PANTHER" id="PTHR33164">
    <property type="entry name" value="TRANSCRIPTIONAL REGULATOR, MARR FAMILY"/>
    <property type="match status" value="1"/>
</dbReference>
<dbReference type="GO" id="GO:0006950">
    <property type="term" value="P:response to stress"/>
    <property type="evidence" value="ECO:0007669"/>
    <property type="project" value="TreeGrafter"/>
</dbReference>
<dbReference type="InterPro" id="IPR039422">
    <property type="entry name" value="MarR/SlyA-like"/>
</dbReference>
<keyword evidence="4" id="KW-1185">Reference proteome</keyword>
<evidence type="ECO:0000313" key="4">
    <source>
        <dbReference type="Proteomes" id="UP000606044"/>
    </source>
</evidence>
<proteinExistence type="predicted"/>
<organism evidence="3 4">
    <name type="scientific">Azorhizobium oxalatiphilum</name>
    <dbReference type="NCBI Taxonomy" id="980631"/>
    <lineage>
        <taxon>Bacteria</taxon>
        <taxon>Pseudomonadati</taxon>
        <taxon>Pseudomonadota</taxon>
        <taxon>Alphaproteobacteria</taxon>
        <taxon>Hyphomicrobiales</taxon>
        <taxon>Xanthobacteraceae</taxon>
        <taxon>Azorhizobium</taxon>
    </lineage>
</organism>
<dbReference type="InterPro" id="IPR036388">
    <property type="entry name" value="WH-like_DNA-bd_sf"/>
</dbReference>
<dbReference type="PANTHER" id="PTHR33164:SF43">
    <property type="entry name" value="HTH-TYPE TRANSCRIPTIONAL REPRESSOR YETL"/>
    <property type="match status" value="1"/>
</dbReference>
<sequence>MDPSGKPTRGKASRGGAPREKAPRDKLPGGKPSRVMEQHGAVNTGSGAPAMAAQGVRPGSPDMPQRQMTVSKPELVMEGSDRAFRQLVHDTLAFAARIQEVRSRLGALIGLSGAQYTILVAIAHLQDREAGVGVNLLAEHLHLSGAFVTIEVNKLVAADLVSKEVNPEDRRRVLLTITPKANQLLDDLTAVQRPANDTLFDCLSGEEFHSLRSIVSRLVTTGDRTLKLLDYLAPDGTLANPVVPARE</sequence>
<dbReference type="EMBL" id="BMCT01000003">
    <property type="protein sequence ID" value="GGF65107.1"/>
    <property type="molecule type" value="Genomic_DNA"/>
</dbReference>
<feature type="region of interest" description="Disordered" evidence="1">
    <location>
        <begin position="1"/>
        <end position="66"/>
    </location>
</feature>
<evidence type="ECO:0000313" key="3">
    <source>
        <dbReference type="EMBL" id="GGF65107.1"/>
    </source>
</evidence>
<protein>
    <recommendedName>
        <fullName evidence="2">HTH marR-type domain-containing protein</fullName>
    </recommendedName>
</protein>
<accession>A0A917C241</accession>
<dbReference type="PROSITE" id="PS50995">
    <property type="entry name" value="HTH_MARR_2"/>
    <property type="match status" value="1"/>
</dbReference>
<reference evidence="3" key="1">
    <citation type="journal article" date="2014" name="Int. J. Syst. Evol. Microbiol.">
        <title>Complete genome sequence of Corynebacterium casei LMG S-19264T (=DSM 44701T), isolated from a smear-ripened cheese.</title>
        <authorList>
            <consortium name="US DOE Joint Genome Institute (JGI-PGF)"/>
            <person name="Walter F."/>
            <person name="Albersmeier A."/>
            <person name="Kalinowski J."/>
            <person name="Ruckert C."/>
        </authorList>
    </citation>
    <scope>NUCLEOTIDE SEQUENCE</scope>
    <source>
        <strain evidence="3">CCM 7897</strain>
    </source>
</reference>